<dbReference type="PANTHER" id="PTHR33795">
    <property type="entry name" value="INSERTION ELEMENT IS150 PROTEIN INSJ"/>
    <property type="match status" value="1"/>
</dbReference>
<evidence type="ECO:0000313" key="5">
    <source>
        <dbReference type="EMBL" id="CEI84506.1"/>
    </source>
</evidence>
<organism evidence="5 6">
    <name type="scientific">Oceanobacillus oncorhynchi</name>
    <dbReference type="NCBI Taxonomy" id="545501"/>
    <lineage>
        <taxon>Bacteria</taxon>
        <taxon>Bacillati</taxon>
        <taxon>Bacillota</taxon>
        <taxon>Bacilli</taxon>
        <taxon>Bacillales</taxon>
        <taxon>Bacillaceae</taxon>
        <taxon>Oceanobacillus</taxon>
    </lineage>
</organism>
<dbReference type="SUPFAM" id="SSF48295">
    <property type="entry name" value="TrpR-like"/>
    <property type="match status" value="2"/>
</dbReference>
<evidence type="ECO:0000313" key="6">
    <source>
        <dbReference type="Proteomes" id="UP000040453"/>
    </source>
</evidence>
<dbReference type="Gene3D" id="1.10.10.10">
    <property type="entry name" value="Winged helix-like DNA-binding domain superfamily/Winged helix DNA-binding domain"/>
    <property type="match status" value="2"/>
</dbReference>
<reference evidence="5 6" key="1">
    <citation type="submission" date="2014-11" db="EMBL/GenBank/DDBJ databases">
        <authorList>
            <person name="Urmite Genomes Urmite Genomes"/>
        </authorList>
    </citation>
    <scope>NUCLEOTIDE SEQUENCE [LARGE SCALE GENOMIC DNA]</scope>
    <source>
        <strain evidence="5 6">Oc5</strain>
    </source>
</reference>
<feature type="domain" description="Insertion element IS150 protein InsJ-like helix-turn-helix" evidence="3">
    <location>
        <begin position="70"/>
        <end position="106"/>
    </location>
</feature>
<dbReference type="InterPro" id="IPR052057">
    <property type="entry name" value="IS150/IS1296_orfA-like"/>
</dbReference>
<dbReference type="EMBL" id="CDGG01000001">
    <property type="protein sequence ID" value="CEI84506.1"/>
    <property type="molecule type" value="Genomic_DNA"/>
</dbReference>
<keyword evidence="2" id="KW-0175">Coiled coil</keyword>
<feature type="coiled-coil region" evidence="2">
    <location>
        <begin position="193"/>
        <end position="226"/>
    </location>
</feature>
<evidence type="ECO:0000259" key="3">
    <source>
        <dbReference type="Pfam" id="PF13518"/>
    </source>
</evidence>
<dbReference type="InterPro" id="IPR010921">
    <property type="entry name" value="Trp_repressor/repl_initiator"/>
</dbReference>
<proteinExistence type="inferred from homology"/>
<dbReference type="Pfam" id="PF13518">
    <property type="entry name" value="HTH_28"/>
    <property type="match status" value="3"/>
</dbReference>
<name>A0A0A1N0L8_9BACI</name>
<keyword evidence="6" id="KW-1185">Reference proteome</keyword>
<evidence type="ECO:0000256" key="2">
    <source>
        <dbReference type="SAM" id="Coils"/>
    </source>
</evidence>
<sequence>MSKRITKHTLEERMEIVQKVTEEKKPISAIARKYEMYENTVKEWVRKYKSNGIDGLKESRNWKQYPEELKRQAVAFYLEQENSLKVTCEQFNISSTSVLRRWIKLYTSGKAIKSTSKGSVKMSEGRKTTFKERIEIVQYAIANDSNYHQAAEKYKVSYQQVYSWVRKYEKDGEQALQDRRGKTLETKPNLTEEEKLKLRIKELEHRNQYLEAEAGLLKKLEEIERRGSND</sequence>
<dbReference type="Proteomes" id="UP000040453">
    <property type="component" value="Unassembled WGS sequence"/>
</dbReference>
<dbReference type="GO" id="GO:0043565">
    <property type="term" value="F:sequence-specific DNA binding"/>
    <property type="evidence" value="ECO:0007669"/>
    <property type="project" value="InterPro"/>
</dbReference>
<gene>
    <name evidence="4" type="ORF">BN997_02026</name>
    <name evidence="5" type="ORF">BN997_04456</name>
</gene>
<dbReference type="InterPro" id="IPR009057">
    <property type="entry name" value="Homeodomain-like_sf"/>
</dbReference>
<protein>
    <submittedName>
        <fullName evidence="5">Transposase</fullName>
    </submittedName>
</protein>
<evidence type="ECO:0000256" key="1">
    <source>
        <dbReference type="ARBA" id="ARBA00038232"/>
    </source>
</evidence>
<dbReference type="InterPro" id="IPR055247">
    <property type="entry name" value="InsJ-like_HTH"/>
</dbReference>
<accession>A0A0A1N0L8</accession>
<dbReference type="AlphaFoldDB" id="A0A0A1N0L8"/>
<evidence type="ECO:0000313" key="4">
    <source>
        <dbReference type="EMBL" id="CEI82168.1"/>
    </source>
</evidence>
<feature type="domain" description="Insertion element IS150 protein InsJ-like helix-turn-helix" evidence="3">
    <location>
        <begin position="132"/>
        <end position="182"/>
    </location>
</feature>
<dbReference type="SUPFAM" id="SSF46689">
    <property type="entry name" value="Homeodomain-like"/>
    <property type="match status" value="1"/>
</dbReference>
<dbReference type="EMBL" id="CDGG01000001">
    <property type="protein sequence ID" value="CEI82168.1"/>
    <property type="molecule type" value="Genomic_DNA"/>
</dbReference>
<feature type="domain" description="Insertion element IS150 protein InsJ-like helix-turn-helix" evidence="3">
    <location>
        <begin position="12"/>
        <end position="59"/>
    </location>
</feature>
<dbReference type="STRING" id="545501.BN997_02026"/>
<dbReference type="PANTHER" id="PTHR33795:SF1">
    <property type="entry name" value="INSERTION ELEMENT IS150 PROTEIN INSJ"/>
    <property type="match status" value="1"/>
</dbReference>
<dbReference type="InterPro" id="IPR036388">
    <property type="entry name" value="WH-like_DNA-bd_sf"/>
</dbReference>
<comment type="similarity">
    <text evidence="1">Belongs to the IS150/IS1296 orfA family.</text>
</comment>